<evidence type="ECO:0000313" key="3">
    <source>
        <dbReference type="EMBL" id="MBY6275566.1"/>
    </source>
</evidence>
<feature type="signal peptide" evidence="2">
    <location>
        <begin position="1"/>
        <end position="23"/>
    </location>
</feature>
<dbReference type="EMBL" id="PIUK01000030">
    <property type="protein sequence ID" value="MBY6275566.1"/>
    <property type="molecule type" value="Genomic_DNA"/>
</dbReference>
<dbReference type="InterPro" id="IPR008969">
    <property type="entry name" value="CarboxyPept-like_regulatory"/>
</dbReference>
<dbReference type="Proteomes" id="UP000732377">
    <property type="component" value="Unassembled WGS sequence"/>
</dbReference>
<feature type="chain" id="PRO_5037591574" description="Alpha-amylase" evidence="2">
    <location>
        <begin position="24"/>
        <end position="776"/>
    </location>
</feature>
<gene>
    <name evidence="3" type="ORF">CWE10_04985</name>
</gene>
<protein>
    <recommendedName>
        <fullName evidence="5">Alpha-amylase</fullName>
    </recommendedName>
</protein>
<reference evidence="3" key="1">
    <citation type="submission" date="2017-11" db="EMBL/GenBank/DDBJ databases">
        <title>Three new genomes from thermophilic consortium.</title>
        <authorList>
            <person name="Quaggio R."/>
            <person name="Amgarten D."/>
            <person name="Setubal J.C."/>
        </authorList>
    </citation>
    <scope>NUCLEOTIDE SEQUENCE</scope>
    <source>
        <strain evidence="3">ZCTH01-B2</strain>
    </source>
</reference>
<evidence type="ECO:0008006" key="5">
    <source>
        <dbReference type="Google" id="ProtNLM"/>
    </source>
</evidence>
<dbReference type="SUPFAM" id="SSF49452">
    <property type="entry name" value="Starch-binding domain-like"/>
    <property type="match status" value="1"/>
</dbReference>
<name>A0A953I244_SYMTR</name>
<dbReference type="RefSeq" id="WP_273378465.1">
    <property type="nucleotide sequence ID" value="NZ_PIUK01000030.1"/>
</dbReference>
<dbReference type="PANTHER" id="PTHR23303">
    <property type="entry name" value="CARBOXYPEPTIDASE REGULATORY REGION-CONTAINING"/>
    <property type="match status" value="1"/>
</dbReference>
<organism evidence="3 4">
    <name type="scientific">Symbiobacterium thermophilum</name>
    <dbReference type="NCBI Taxonomy" id="2734"/>
    <lineage>
        <taxon>Bacteria</taxon>
        <taxon>Bacillati</taxon>
        <taxon>Bacillota</taxon>
        <taxon>Clostridia</taxon>
        <taxon>Eubacteriales</taxon>
        <taxon>Symbiobacteriaceae</taxon>
        <taxon>Symbiobacterium</taxon>
    </lineage>
</organism>
<dbReference type="AlphaFoldDB" id="A0A953I244"/>
<dbReference type="InterPro" id="IPR013784">
    <property type="entry name" value="Carb-bd-like_fold"/>
</dbReference>
<keyword evidence="1 2" id="KW-0732">Signal</keyword>
<sequence length="776" mass="81752">MRRFMAIVLSLALLGLTAPAASAADVSFLAPVSAPPLRVTVISTDGTPLPEAEVQLLTPGLPGIVSTRTDGRGQATLNLPAGSSFWIRVWAEGHALVERAYVPSADGAALTLTAEPYGAFITGVVRDARGLPVARATVELFRSGYGLEATARTNDLGVYALSSVRADGQYTLQVRANGFRPYSQEIGSLDPTRRNQVDLTLPFATGRVTGEVVAGTRGTPVSDASVQLLLDGWGPVTTVRTDRTGYFSLAAPPVEGGTYRLRISRYDHETITTAPFTLQEGSWVDFSGEDRLALNRLYADIAGKVFDNNAEPLKNVEVHLQRAGVGTVQVTRTDEEGRFTFREVVGGTYRVRAFPGGTLMNSDTGWMTVAGGDRVSANIVAQAPNAYSYGSAVLSGTVKNHLDEPVAGAEVKVRRGSQSWSARTDADGRYVVTLPANIPTRPGDEPGTGYHVSVKVDGYLYTDQPYVEDGAPPALVDVQRGNNTADFVLQPERASVVGRVVNDLGEPLARVKVALREEGRTRVAETVTDESGRYEFKDLPVAKQTRYLPVITDPAYLEASVAPDGSQREPAALDPASPANVVLVARPSETLFLGLVQAGDDRPAAGAAVTVIRTSDGETFSGEVAEDGSYAIRVPAVPGEAYLVRAAGDGSALSTAPGVLTPGTDFGVQANLTTHVAASIAGRVVSADGTPLSGIRVVLYAEGSPVADLVAFTDNDGVYRFNNLVPGRRYLPVAVDGAGNRSSTAPGEVVITPLVALPSGETVWADIWLDAIPAAP</sequence>
<dbReference type="Pfam" id="PF13620">
    <property type="entry name" value="CarboxypepD_reg"/>
    <property type="match status" value="6"/>
</dbReference>
<dbReference type="GO" id="GO:0030246">
    <property type="term" value="F:carbohydrate binding"/>
    <property type="evidence" value="ECO:0007669"/>
    <property type="project" value="InterPro"/>
</dbReference>
<evidence type="ECO:0000256" key="2">
    <source>
        <dbReference type="SAM" id="SignalP"/>
    </source>
</evidence>
<evidence type="ECO:0000256" key="1">
    <source>
        <dbReference type="ARBA" id="ARBA00022729"/>
    </source>
</evidence>
<proteinExistence type="predicted"/>
<dbReference type="InterPro" id="IPR013783">
    <property type="entry name" value="Ig-like_fold"/>
</dbReference>
<dbReference type="PANTHER" id="PTHR23303:SF14">
    <property type="entry name" value="BOS COMPLEX SUBUNIT NOMO1-RELATED"/>
    <property type="match status" value="1"/>
</dbReference>
<evidence type="ECO:0000313" key="4">
    <source>
        <dbReference type="Proteomes" id="UP000732377"/>
    </source>
</evidence>
<dbReference type="SUPFAM" id="SSF49464">
    <property type="entry name" value="Carboxypeptidase regulatory domain-like"/>
    <property type="match status" value="6"/>
</dbReference>
<dbReference type="Gene3D" id="2.60.40.1120">
    <property type="entry name" value="Carboxypeptidase-like, regulatory domain"/>
    <property type="match status" value="4"/>
</dbReference>
<comment type="caution">
    <text evidence="3">The sequence shown here is derived from an EMBL/GenBank/DDBJ whole genome shotgun (WGS) entry which is preliminary data.</text>
</comment>
<dbReference type="Gene3D" id="2.60.40.10">
    <property type="entry name" value="Immunoglobulins"/>
    <property type="match status" value="2"/>
</dbReference>
<accession>A0A953I244</accession>
<dbReference type="InterPro" id="IPR051417">
    <property type="entry name" value="SDr/BOS_complex"/>
</dbReference>